<feature type="chain" id="PRO_5047003464" description="DUF922 domain-containing protein" evidence="1">
    <location>
        <begin position="22"/>
        <end position="190"/>
    </location>
</feature>
<name>A0ABM7PNB9_9BACT</name>
<gene>
    <name evidence="2" type="ORF">DSLASN_46190</name>
</gene>
<keyword evidence="3" id="KW-1185">Reference proteome</keyword>
<evidence type="ECO:0008006" key="4">
    <source>
        <dbReference type="Google" id="ProtNLM"/>
    </source>
</evidence>
<dbReference type="InterPro" id="IPR010321">
    <property type="entry name" value="DUF922"/>
</dbReference>
<keyword evidence="1" id="KW-0732">Signal</keyword>
<evidence type="ECO:0000313" key="3">
    <source>
        <dbReference type="Proteomes" id="UP001320148"/>
    </source>
</evidence>
<dbReference type="EMBL" id="AP024488">
    <property type="protein sequence ID" value="BCS98987.1"/>
    <property type="molecule type" value="Genomic_DNA"/>
</dbReference>
<dbReference type="Pfam" id="PF06037">
    <property type="entry name" value="DUF922"/>
    <property type="match status" value="1"/>
</dbReference>
<reference evidence="2 3" key="1">
    <citation type="submission" date="2021-02" db="EMBL/GenBank/DDBJ databases">
        <title>Complete genome of Desulfoluna sp. strain ASN36.</title>
        <authorList>
            <person name="Takahashi A."/>
            <person name="Kojima H."/>
            <person name="Fukui M."/>
        </authorList>
    </citation>
    <scope>NUCLEOTIDE SEQUENCE [LARGE SCALE GENOMIC DNA]</scope>
    <source>
        <strain evidence="2 3">ASN36</strain>
    </source>
</reference>
<dbReference type="Proteomes" id="UP001320148">
    <property type="component" value="Chromosome"/>
</dbReference>
<accession>A0ABM7PNB9</accession>
<evidence type="ECO:0000313" key="2">
    <source>
        <dbReference type="EMBL" id="BCS98987.1"/>
    </source>
</evidence>
<dbReference type="RefSeq" id="WP_236890341.1">
    <property type="nucleotide sequence ID" value="NZ_AP024488.1"/>
</dbReference>
<evidence type="ECO:0000256" key="1">
    <source>
        <dbReference type="SAM" id="SignalP"/>
    </source>
</evidence>
<feature type="signal peptide" evidence="1">
    <location>
        <begin position="1"/>
        <end position="21"/>
    </location>
</feature>
<protein>
    <recommendedName>
        <fullName evidence="4">DUF922 domain-containing protein</fullName>
    </recommendedName>
</protein>
<organism evidence="2 3">
    <name type="scientific">Desulfoluna limicola</name>
    <dbReference type="NCBI Taxonomy" id="2810562"/>
    <lineage>
        <taxon>Bacteria</taxon>
        <taxon>Pseudomonadati</taxon>
        <taxon>Thermodesulfobacteriota</taxon>
        <taxon>Desulfobacteria</taxon>
        <taxon>Desulfobacterales</taxon>
        <taxon>Desulfolunaceae</taxon>
        <taxon>Desulfoluna</taxon>
    </lineage>
</organism>
<proteinExistence type="predicted"/>
<sequence length="190" mass="21515">MKKMLPCAVAAWFLLISAAWAEPTVTVKTETYDIYGTTAQELRDQMVLFGVTWKDGKKYDALTTWFTRWRYTWESGVHSCEISGVETSVEVLHRLPKWADKDEAPPALKRRWERYMKNLMVHENGHKDLGIAAASEIETAIGSMPAERSCEALEAAANALGERTLESYREIEIEYDRATGHGRTQGAVFP</sequence>